<evidence type="ECO:0000313" key="3">
    <source>
        <dbReference type="Proteomes" id="UP000294616"/>
    </source>
</evidence>
<dbReference type="SUPFAM" id="SSF52317">
    <property type="entry name" value="Class I glutamine amidotransferase-like"/>
    <property type="match status" value="1"/>
</dbReference>
<dbReference type="InterPro" id="IPR029010">
    <property type="entry name" value="ThuA-like"/>
</dbReference>
<protein>
    <submittedName>
        <fullName evidence="2">Type 1 glutamine amidotransferase</fullName>
    </submittedName>
</protein>
<dbReference type="PANTHER" id="PTHR40469:SF2">
    <property type="entry name" value="GALACTOSE-BINDING DOMAIN-LIKE SUPERFAMILY PROTEIN"/>
    <property type="match status" value="1"/>
</dbReference>
<evidence type="ECO:0000259" key="1">
    <source>
        <dbReference type="Pfam" id="PF06283"/>
    </source>
</evidence>
<dbReference type="AlphaFoldDB" id="A0A4R1LYC9"/>
<proteinExistence type="predicted"/>
<keyword evidence="2" id="KW-0315">Glutamine amidotransferase</keyword>
<sequence length="250" mass="28144">MKNYLKMSKNWILSFLLIGTIVTLSSFNSQTPPKVLVFSKTAGFRHSSIEPGQVALLKLGQEHGVTIDTTEDASKFTDANLKQYKAVIFLNTTGNILNEEQQKSFERYIQSGGGYLGIHAATDTEYSWPWYGQLAGAWFAGHPGPDNVQKGTFVVVDKNNPATSFLPERWEREDEFYSFKNISNDIHVLLKIDEKTYRGGTNGDNHPMAWYHEFDGGRAFYTAGGHTDVSFSEPLFLRHLWAGLQYAMGK</sequence>
<name>A0A4R1LYC9_9SPHI</name>
<dbReference type="Pfam" id="PF06283">
    <property type="entry name" value="ThuA"/>
    <property type="match status" value="1"/>
</dbReference>
<feature type="domain" description="ThuA-like" evidence="1">
    <location>
        <begin position="34"/>
        <end position="247"/>
    </location>
</feature>
<dbReference type="GO" id="GO:0016740">
    <property type="term" value="F:transferase activity"/>
    <property type="evidence" value="ECO:0007669"/>
    <property type="project" value="UniProtKB-KW"/>
</dbReference>
<dbReference type="PANTHER" id="PTHR40469">
    <property type="entry name" value="SECRETED GLYCOSYL HYDROLASE"/>
    <property type="match status" value="1"/>
</dbReference>
<dbReference type="OrthoDB" id="9816308at2"/>
<dbReference type="RefSeq" id="WP_132224714.1">
    <property type="nucleotide sequence ID" value="NZ_SMGO01000002.1"/>
</dbReference>
<dbReference type="Gene3D" id="3.40.50.880">
    <property type="match status" value="1"/>
</dbReference>
<evidence type="ECO:0000313" key="2">
    <source>
        <dbReference type="EMBL" id="TCK83600.1"/>
    </source>
</evidence>
<comment type="caution">
    <text evidence="2">The sequence shown here is derived from an EMBL/GenBank/DDBJ whole genome shotgun (WGS) entry which is preliminary data.</text>
</comment>
<dbReference type="InterPro" id="IPR029062">
    <property type="entry name" value="Class_I_gatase-like"/>
</dbReference>
<keyword evidence="3" id="KW-1185">Reference proteome</keyword>
<keyword evidence="2" id="KW-0808">Transferase</keyword>
<organism evidence="2 3">
    <name type="scientific">Albibacterium bauzanense</name>
    <dbReference type="NCBI Taxonomy" id="653929"/>
    <lineage>
        <taxon>Bacteria</taxon>
        <taxon>Pseudomonadati</taxon>
        <taxon>Bacteroidota</taxon>
        <taxon>Sphingobacteriia</taxon>
        <taxon>Sphingobacteriales</taxon>
        <taxon>Sphingobacteriaceae</taxon>
        <taxon>Albibacterium</taxon>
    </lineage>
</organism>
<reference evidence="2 3" key="1">
    <citation type="submission" date="2019-03" db="EMBL/GenBank/DDBJ databases">
        <title>Genomic Encyclopedia of Archaeal and Bacterial Type Strains, Phase II (KMG-II): from individual species to whole genera.</title>
        <authorList>
            <person name="Goeker M."/>
        </authorList>
    </citation>
    <scope>NUCLEOTIDE SEQUENCE [LARGE SCALE GENOMIC DNA]</scope>
    <source>
        <strain evidence="2 3">DSM 22554</strain>
    </source>
</reference>
<gene>
    <name evidence="2" type="ORF">C8N28_2202</name>
</gene>
<dbReference type="EMBL" id="SMGO01000002">
    <property type="protein sequence ID" value="TCK83600.1"/>
    <property type="molecule type" value="Genomic_DNA"/>
</dbReference>
<dbReference type="Proteomes" id="UP000294616">
    <property type="component" value="Unassembled WGS sequence"/>
</dbReference>
<accession>A0A4R1LYC9</accession>